<reference evidence="7" key="1">
    <citation type="submission" date="2025-08" db="UniProtKB">
        <authorList>
            <consortium name="RefSeq"/>
        </authorList>
    </citation>
    <scope>IDENTIFICATION</scope>
</reference>
<dbReference type="InterPro" id="IPR035940">
    <property type="entry name" value="CAP_sf"/>
</dbReference>
<accession>A0A8B7XR39</accession>
<dbReference type="PROSITE" id="PS01186">
    <property type="entry name" value="EGF_2"/>
    <property type="match status" value="1"/>
</dbReference>
<name>A0A8B7XR39_ACAPL</name>
<dbReference type="OMA" id="ITICWGR"/>
<evidence type="ECO:0000256" key="3">
    <source>
        <dbReference type="SAM" id="Phobius"/>
    </source>
</evidence>
<keyword evidence="1" id="KW-0245">EGF-like domain</keyword>
<keyword evidence="3" id="KW-1133">Transmembrane helix</keyword>
<evidence type="ECO:0000259" key="5">
    <source>
        <dbReference type="PROSITE" id="PS50026"/>
    </source>
</evidence>
<keyword evidence="4" id="KW-0732">Signal</keyword>
<feature type="disulfide bond" evidence="1">
    <location>
        <begin position="371"/>
        <end position="380"/>
    </location>
</feature>
<dbReference type="Pfam" id="PF00188">
    <property type="entry name" value="CAP"/>
    <property type="match status" value="1"/>
</dbReference>
<dbReference type="KEGG" id="aplc:110974859"/>
<dbReference type="SMART" id="SM00198">
    <property type="entry name" value="SCP"/>
    <property type="match status" value="1"/>
</dbReference>
<feature type="signal peptide" evidence="4">
    <location>
        <begin position="1"/>
        <end position="19"/>
    </location>
</feature>
<dbReference type="PROSITE" id="PS01009">
    <property type="entry name" value="CRISP_1"/>
    <property type="match status" value="1"/>
</dbReference>
<keyword evidence="3" id="KW-0472">Membrane</keyword>
<dbReference type="Proteomes" id="UP000694845">
    <property type="component" value="Unplaced"/>
</dbReference>
<dbReference type="InterPro" id="IPR018244">
    <property type="entry name" value="Allrgn_V5/Tpx1_CS"/>
</dbReference>
<dbReference type="InterPro" id="IPR001283">
    <property type="entry name" value="CRISP-related"/>
</dbReference>
<keyword evidence="6" id="KW-1185">Reference proteome</keyword>
<dbReference type="OrthoDB" id="737510at2759"/>
<dbReference type="RefSeq" id="XP_022082460.1">
    <property type="nucleotide sequence ID" value="XM_022226768.1"/>
</dbReference>
<dbReference type="SUPFAM" id="SSF55797">
    <property type="entry name" value="PR-1-like"/>
    <property type="match status" value="1"/>
</dbReference>
<dbReference type="PRINTS" id="PR00838">
    <property type="entry name" value="V5ALLERGEN"/>
</dbReference>
<evidence type="ECO:0000313" key="7">
    <source>
        <dbReference type="RefSeq" id="XP_022082460.1"/>
    </source>
</evidence>
<protein>
    <submittedName>
        <fullName evidence="7">Uncharacterized protein LOC110974859</fullName>
    </submittedName>
</protein>
<evidence type="ECO:0000256" key="4">
    <source>
        <dbReference type="SAM" id="SignalP"/>
    </source>
</evidence>
<dbReference type="AlphaFoldDB" id="A0A8B7XR39"/>
<feature type="region of interest" description="Disordered" evidence="2">
    <location>
        <begin position="545"/>
        <end position="570"/>
    </location>
</feature>
<feature type="chain" id="PRO_5034482098" evidence="4">
    <location>
        <begin position="20"/>
        <end position="695"/>
    </location>
</feature>
<feature type="domain" description="EGF-like" evidence="5">
    <location>
        <begin position="348"/>
        <end position="381"/>
    </location>
</feature>
<dbReference type="GeneID" id="110974859"/>
<dbReference type="PROSITE" id="PS01010">
    <property type="entry name" value="CRISP_2"/>
    <property type="match status" value="1"/>
</dbReference>
<gene>
    <name evidence="7" type="primary">LOC110974859</name>
</gene>
<dbReference type="InterPro" id="IPR002413">
    <property type="entry name" value="V5_allergen-like"/>
</dbReference>
<organism evidence="6 7">
    <name type="scientific">Acanthaster planci</name>
    <name type="common">Crown-of-thorns starfish</name>
    <dbReference type="NCBI Taxonomy" id="133434"/>
    <lineage>
        <taxon>Eukaryota</taxon>
        <taxon>Metazoa</taxon>
        <taxon>Echinodermata</taxon>
        <taxon>Eleutherozoa</taxon>
        <taxon>Asterozoa</taxon>
        <taxon>Asteroidea</taxon>
        <taxon>Valvatacea</taxon>
        <taxon>Valvatida</taxon>
        <taxon>Acanthasteridae</taxon>
        <taxon>Acanthaster</taxon>
    </lineage>
</organism>
<dbReference type="PROSITE" id="PS50026">
    <property type="entry name" value="EGF_3"/>
    <property type="match status" value="1"/>
</dbReference>
<keyword evidence="1" id="KW-1015">Disulfide bond</keyword>
<evidence type="ECO:0000256" key="2">
    <source>
        <dbReference type="SAM" id="MobiDB-lite"/>
    </source>
</evidence>
<feature type="transmembrane region" description="Helical" evidence="3">
    <location>
        <begin position="576"/>
        <end position="603"/>
    </location>
</feature>
<dbReference type="SMART" id="SM00181">
    <property type="entry name" value="EGF"/>
    <property type="match status" value="2"/>
</dbReference>
<dbReference type="PROSITE" id="PS00022">
    <property type="entry name" value="EGF_1"/>
    <property type="match status" value="1"/>
</dbReference>
<evidence type="ECO:0000313" key="6">
    <source>
        <dbReference type="Proteomes" id="UP000694845"/>
    </source>
</evidence>
<dbReference type="InterPro" id="IPR000742">
    <property type="entry name" value="EGF"/>
</dbReference>
<dbReference type="PANTHER" id="PTHR10334">
    <property type="entry name" value="CYSTEINE-RICH SECRETORY PROTEIN-RELATED"/>
    <property type="match status" value="1"/>
</dbReference>
<dbReference type="InterPro" id="IPR014044">
    <property type="entry name" value="CAP_dom"/>
</dbReference>
<dbReference type="GO" id="GO:0005576">
    <property type="term" value="C:extracellular region"/>
    <property type="evidence" value="ECO:0007669"/>
    <property type="project" value="InterPro"/>
</dbReference>
<feature type="compositionally biased region" description="Low complexity" evidence="2">
    <location>
        <begin position="552"/>
        <end position="570"/>
    </location>
</feature>
<dbReference type="PRINTS" id="PR00837">
    <property type="entry name" value="V5TPXLIKE"/>
</dbReference>
<evidence type="ECO:0000256" key="1">
    <source>
        <dbReference type="PROSITE-ProRule" id="PRU00076"/>
    </source>
</evidence>
<comment type="caution">
    <text evidence="1">Lacks conserved residue(s) required for the propagation of feature annotation.</text>
</comment>
<keyword evidence="3" id="KW-0812">Transmembrane</keyword>
<sequence>MVRCPGILLQLLIICPLTAHGGQGGAGNSGDVEFRVRRATTDLTEAQHQAYVARHNQLRAQVSPTATNMEHMIYDASLAATAQAWSQKCDFRHSKNHPSLSLTLTATYGENYGENLGVTTSASQPDVSDILQAWFDEVVDYSYDDNSCQAGKQCGHYTQVVWAESNVVGCGVHHCPGGVTVTDSPNPEYIFNGQAAWMVTCHYSPAGNLQGAKPYMSGPSCTQCSSGVGYCLNNTCASQSVCSAAGGCECRARCLNCGNLNETACRCECLSGWLGADCSVECADADSNCKTVALAPRLNCPTWREQCPVACSVCTPPTNQDCVGPSTVTPSIGVPPTASPSTVQPSTTSPPCELVCENGGTLNSNDCACTCASGYQGTTCQSITAQTQFIVLFRLRHNIASFSRIRTALLRSVAGVLNVFCASRDNYQRCCPNDVLRLTTGSEQLPNFIDEGNVFLAAGYPNPVTSEVYEVGVVVLGVQSPLCTALRIGQRKRRSATDGSQERIRIKRQSDNFLDPDLVNDAITASLDDIRQQLSAVDNTVDLLSVEPADPNPTESPATTSTTTSTPTSTPTSTNYIIIIVVVGVVALLIILSIVGLGCLVMFRHGMARQYKIRPRYSYEDRPRNVHNRALDFNYDPTYNRAGYEYPHTNPYVRKPIIDNGYALPATYEQRLWRPRSNILTSNEPPRMPDDYFIY</sequence>
<proteinExistence type="predicted"/>
<dbReference type="Gene3D" id="3.40.33.10">
    <property type="entry name" value="CAP"/>
    <property type="match status" value="1"/>
</dbReference>